<evidence type="ECO:0000313" key="2">
    <source>
        <dbReference type="Proteomes" id="UP000286773"/>
    </source>
</evidence>
<dbReference type="AlphaFoldDB" id="A0A430ANT3"/>
<dbReference type="Proteomes" id="UP000286773">
    <property type="component" value="Unassembled WGS sequence"/>
</dbReference>
<gene>
    <name evidence="1" type="ORF">CBF27_11985</name>
</gene>
<comment type="caution">
    <text evidence="1">The sequence shown here is derived from an EMBL/GenBank/DDBJ whole genome shotgun (WGS) entry which is preliminary data.</text>
</comment>
<evidence type="ECO:0008006" key="3">
    <source>
        <dbReference type="Google" id="ProtNLM"/>
    </source>
</evidence>
<protein>
    <recommendedName>
        <fullName evidence="3">AAA family ATPase</fullName>
    </recommendedName>
</protein>
<accession>A0A430ANT3</accession>
<dbReference type="Gene3D" id="3.40.50.300">
    <property type="entry name" value="P-loop containing nucleotide triphosphate hydrolases"/>
    <property type="match status" value="1"/>
</dbReference>
<dbReference type="OrthoDB" id="1850524at2"/>
<keyword evidence="2" id="KW-1185">Reference proteome</keyword>
<dbReference type="EMBL" id="NGKC01000016">
    <property type="protein sequence ID" value="RSU09798.1"/>
    <property type="molecule type" value="Genomic_DNA"/>
</dbReference>
<dbReference type="SUPFAM" id="SSF52540">
    <property type="entry name" value="P-loop containing nucleoside triphosphate hydrolases"/>
    <property type="match status" value="1"/>
</dbReference>
<dbReference type="Pfam" id="PF13207">
    <property type="entry name" value="AAA_17"/>
    <property type="match status" value="1"/>
</dbReference>
<organism evidence="1 2">
    <name type="scientific">Vagococcus acidifermentans</name>
    <dbReference type="NCBI Taxonomy" id="564710"/>
    <lineage>
        <taxon>Bacteria</taxon>
        <taxon>Bacillati</taxon>
        <taxon>Bacillota</taxon>
        <taxon>Bacilli</taxon>
        <taxon>Lactobacillales</taxon>
        <taxon>Enterococcaceae</taxon>
        <taxon>Vagococcus</taxon>
    </lineage>
</organism>
<sequence length="167" mass="19466">MKAILICGIHGVGKSSFIKNNAQFNSYAKYSCSQLIKNYSGLEFKDKKTTNVDGNQNILLKAVQYFVKEKHVLYDGHITLFNKNRSIETIDPSVFKSLNIEHFIMLKAPPTVIYERILKRDGTTWLTIDIIEKAQENEEKKVVEYSKKMDVTYEIFCWNEQLSDWEK</sequence>
<dbReference type="InterPro" id="IPR027417">
    <property type="entry name" value="P-loop_NTPase"/>
</dbReference>
<proteinExistence type="predicted"/>
<evidence type="ECO:0000313" key="1">
    <source>
        <dbReference type="EMBL" id="RSU09798.1"/>
    </source>
</evidence>
<name>A0A430ANT3_9ENTE</name>
<reference evidence="1 2" key="1">
    <citation type="submission" date="2017-05" db="EMBL/GenBank/DDBJ databases">
        <title>Vagococcus spp. assemblies.</title>
        <authorList>
            <person name="Gulvik C.A."/>
        </authorList>
    </citation>
    <scope>NUCLEOTIDE SEQUENCE [LARGE SCALE GENOMIC DNA]</scope>
    <source>
        <strain evidence="1 2">LMG 24798</strain>
    </source>
</reference>
<dbReference type="RefSeq" id="WP_126814639.1">
    <property type="nucleotide sequence ID" value="NZ_NGKC01000016.1"/>
</dbReference>